<dbReference type="InterPro" id="IPR014710">
    <property type="entry name" value="RmlC-like_jellyroll"/>
</dbReference>
<dbReference type="PROSITE" id="PS00889">
    <property type="entry name" value="CNMP_BINDING_2"/>
    <property type="match status" value="1"/>
</dbReference>
<dbReference type="PROSITE" id="PS50042">
    <property type="entry name" value="CNMP_BINDING_3"/>
    <property type="match status" value="1"/>
</dbReference>
<dbReference type="PANTHER" id="PTHR11635:SF152">
    <property type="entry name" value="CAMP-DEPENDENT PROTEIN KINASE TYPE I REGULATORY SUBUNIT-RELATED"/>
    <property type="match status" value="1"/>
</dbReference>
<evidence type="ECO:0000313" key="3">
    <source>
        <dbReference type="Proteomes" id="UP001595528"/>
    </source>
</evidence>
<dbReference type="EMBL" id="JBHRTR010000020">
    <property type="protein sequence ID" value="MFC3227283.1"/>
    <property type="molecule type" value="Genomic_DNA"/>
</dbReference>
<reference evidence="3" key="1">
    <citation type="journal article" date="2019" name="Int. J. Syst. Evol. Microbiol.">
        <title>The Global Catalogue of Microorganisms (GCM) 10K type strain sequencing project: providing services to taxonomists for standard genome sequencing and annotation.</title>
        <authorList>
            <consortium name="The Broad Institute Genomics Platform"/>
            <consortium name="The Broad Institute Genome Sequencing Center for Infectious Disease"/>
            <person name="Wu L."/>
            <person name="Ma J."/>
        </authorList>
    </citation>
    <scope>NUCLEOTIDE SEQUENCE [LARGE SCALE GENOMIC DNA]</scope>
    <source>
        <strain evidence="3">KCTC 42964</strain>
    </source>
</reference>
<dbReference type="PANTHER" id="PTHR11635">
    <property type="entry name" value="CAMP-DEPENDENT PROTEIN KINASE REGULATORY CHAIN"/>
    <property type="match status" value="1"/>
</dbReference>
<name>A0ABV7KY72_9PROT</name>
<dbReference type="InterPro" id="IPR018488">
    <property type="entry name" value="cNMP-bd_CS"/>
</dbReference>
<dbReference type="PRINTS" id="PR00103">
    <property type="entry name" value="CAMPKINASE"/>
</dbReference>
<keyword evidence="3" id="KW-1185">Reference proteome</keyword>
<dbReference type="CDD" id="cd00038">
    <property type="entry name" value="CAP_ED"/>
    <property type="match status" value="1"/>
</dbReference>
<gene>
    <name evidence="2" type="ORF">ACFOGJ_08590</name>
</gene>
<dbReference type="InterPro" id="IPR050503">
    <property type="entry name" value="cAMP-dep_PK_reg_su-like"/>
</dbReference>
<dbReference type="InterPro" id="IPR018490">
    <property type="entry name" value="cNMP-bd_dom_sf"/>
</dbReference>
<dbReference type="Proteomes" id="UP001595528">
    <property type="component" value="Unassembled WGS sequence"/>
</dbReference>
<accession>A0ABV7KY72</accession>
<feature type="domain" description="Cyclic nucleotide-binding" evidence="1">
    <location>
        <begin position="15"/>
        <end position="134"/>
    </location>
</feature>
<organism evidence="2 3">
    <name type="scientific">Marinibaculum pumilum</name>
    <dbReference type="NCBI Taxonomy" id="1766165"/>
    <lineage>
        <taxon>Bacteria</taxon>
        <taxon>Pseudomonadati</taxon>
        <taxon>Pseudomonadota</taxon>
        <taxon>Alphaproteobacteria</taxon>
        <taxon>Rhodospirillales</taxon>
        <taxon>Rhodospirillaceae</taxon>
        <taxon>Marinibaculum</taxon>
    </lineage>
</organism>
<dbReference type="SUPFAM" id="SSF51206">
    <property type="entry name" value="cAMP-binding domain-like"/>
    <property type="match status" value="1"/>
</dbReference>
<dbReference type="RefSeq" id="WP_379899445.1">
    <property type="nucleotide sequence ID" value="NZ_JBHRTR010000020.1"/>
</dbReference>
<evidence type="ECO:0000313" key="2">
    <source>
        <dbReference type="EMBL" id="MFC3227283.1"/>
    </source>
</evidence>
<dbReference type="InterPro" id="IPR000595">
    <property type="entry name" value="cNMP-bd_dom"/>
</dbReference>
<sequence length="154" mass="17173">MSLHEEVELLRNIPMFAKIEPSKLKLLAFTSERLTFRDGEVLFRQGDPGDAAYIIVNGRADVIVDTPNGPLRVAELKKNDFVGEIAILCDVPRTATIAAASELVTLKISKDLFFRLVTEFPQMAVEIMRVLAQRLEKTTTDLREATAKLNAQSD</sequence>
<dbReference type="Gene3D" id="2.60.120.10">
    <property type="entry name" value="Jelly Rolls"/>
    <property type="match status" value="1"/>
</dbReference>
<dbReference type="Pfam" id="PF00027">
    <property type="entry name" value="cNMP_binding"/>
    <property type="match status" value="1"/>
</dbReference>
<proteinExistence type="predicted"/>
<evidence type="ECO:0000259" key="1">
    <source>
        <dbReference type="PROSITE" id="PS50042"/>
    </source>
</evidence>
<dbReference type="SMART" id="SM00100">
    <property type="entry name" value="cNMP"/>
    <property type="match status" value="1"/>
</dbReference>
<comment type="caution">
    <text evidence="2">The sequence shown here is derived from an EMBL/GenBank/DDBJ whole genome shotgun (WGS) entry which is preliminary data.</text>
</comment>
<protein>
    <submittedName>
        <fullName evidence="2">Cyclic nucleotide-binding domain-containing protein</fullName>
    </submittedName>
</protein>